<reference evidence="2 3" key="1">
    <citation type="submission" date="2016-08" db="EMBL/GenBank/DDBJ databases">
        <title>A Parts List for Fungal Cellulosomes Revealed by Comparative Genomics.</title>
        <authorList>
            <consortium name="DOE Joint Genome Institute"/>
            <person name="Haitjema C.H."/>
            <person name="Gilmore S.P."/>
            <person name="Henske J.K."/>
            <person name="Solomon K.V."/>
            <person name="De Groot R."/>
            <person name="Kuo A."/>
            <person name="Mondo S.J."/>
            <person name="Salamov A.A."/>
            <person name="Labutti K."/>
            <person name="Zhao Z."/>
            <person name="Chiniquy J."/>
            <person name="Barry K."/>
            <person name="Brewer H.M."/>
            <person name="Purvine S.O."/>
            <person name="Wright A.T."/>
            <person name="Boxma B."/>
            <person name="Van Alen T."/>
            <person name="Hackstein J.H."/>
            <person name="Baker S.E."/>
            <person name="Grigoriev I.V."/>
            <person name="O'Malley M.A."/>
        </authorList>
    </citation>
    <scope>NUCLEOTIDE SEQUENCE [LARGE SCALE GENOMIC DNA]</scope>
    <source>
        <strain evidence="2 3">G1</strain>
    </source>
</reference>
<evidence type="ECO:0000313" key="3">
    <source>
        <dbReference type="Proteomes" id="UP000193920"/>
    </source>
</evidence>
<dbReference type="EMBL" id="MCOG01000432">
    <property type="protein sequence ID" value="ORY07307.1"/>
    <property type="molecule type" value="Genomic_DNA"/>
</dbReference>
<protein>
    <submittedName>
        <fullName evidence="2">Uncharacterized protein</fullName>
    </submittedName>
</protein>
<evidence type="ECO:0000256" key="1">
    <source>
        <dbReference type="SAM" id="MobiDB-lite"/>
    </source>
</evidence>
<dbReference type="Proteomes" id="UP000193920">
    <property type="component" value="Unassembled WGS sequence"/>
</dbReference>
<evidence type="ECO:0000313" key="2">
    <source>
        <dbReference type="EMBL" id="ORY07307.1"/>
    </source>
</evidence>
<feature type="compositionally biased region" description="Low complexity" evidence="1">
    <location>
        <begin position="7"/>
        <end position="30"/>
    </location>
</feature>
<dbReference type="AlphaFoldDB" id="A0A1Y1ZBF0"/>
<name>A0A1Y1ZBF0_9FUNG</name>
<proteinExistence type="predicted"/>
<feature type="region of interest" description="Disordered" evidence="1">
    <location>
        <begin position="1"/>
        <end position="35"/>
    </location>
</feature>
<sequence length="256" mass="29830">MTKSDNSTATGSSSKTSSKTTKTTNISSTTMNDTLVELEPPNIQTNTINKFHIQNFRITNENFHKWHSDLKLFLDSEELGDYISKNIKDINTNKKHLKYDSTVRIIILNSLNEYTKSLLNNCTSAYLMIKELKERFSETGPSRLFEIEMKIKKLEIENDDFKLYLDNLNSLFTEYNNEAKSQNKPELSEETKVLYSLEELNKVGIAYSFTFLYVEKTFKDLKEDITKLSTIIKKSKSIKRVEIKETYQHEDQINRV</sequence>
<organism evidence="2 3">
    <name type="scientific">Neocallimastix californiae</name>
    <dbReference type="NCBI Taxonomy" id="1754190"/>
    <lineage>
        <taxon>Eukaryota</taxon>
        <taxon>Fungi</taxon>
        <taxon>Fungi incertae sedis</taxon>
        <taxon>Chytridiomycota</taxon>
        <taxon>Chytridiomycota incertae sedis</taxon>
        <taxon>Neocallimastigomycetes</taxon>
        <taxon>Neocallimastigales</taxon>
        <taxon>Neocallimastigaceae</taxon>
        <taxon>Neocallimastix</taxon>
    </lineage>
</organism>
<gene>
    <name evidence="2" type="ORF">LY90DRAFT_639086</name>
</gene>
<comment type="caution">
    <text evidence="2">The sequence shown here is derived from an EMBL/GenBank/DDBJ whole genome shotgun (WGS) entry which is preliminary data.</text>
</comment>
<keyword evidence="3" id="KW-1185">Reference proteome</keyword>
<accession>A0A1Y1ZBF0</accession>